<evidence type="ECO:0000256" key="2">
    <source>
        <dbReference type="PROSITE-ProRule" id="PRU00591"/>
    </source>
</evidence>
<reference evidence="4 5" key="1">
    <citation type="submission" date="2011-04" db="EMBL/GenBank/DDBJ databases">
        <title>The Genome Sequence of Clostridium citroniae WAL-19142.</title>
        <authorList>
            <consortium name="The Broad Institute Genome Sequencing Platform"/>
            <person name="Earl A."/>
            <person name="Ward D."/>
            <person name="Feldgarden M."/>
            <person name="Gevers D."/>
            <person name="Warren Y.A."/>
            <person name="Tyrrell K.L."/>
            <person name="Citron D.M."/>
            <person name="Goldstein E.J."/>
            <person name="Daigneault M."/>
            <person name="Allen-Vercoe E."/>
            <person name="Young S.K."/>
            <person name="Zeng Q."/>
            <person name="Gargeya S."/>
            <person name="Fitzgerald M."/>
            <person name="Haas B."/>
            <person name="Abouelleil A."/>
            <person name="Alvarado L."/>
            <person name="Arachchi H.M."/>
            <person name="Berlin A."/>
            <person name="Brown A."/>
            <person name="Chapman S.B."/>
            <person name="Chen Z."/>
            <person name="Dunbar C."/>
            <person name="Freedman E."/>
            <person name="Gearin G."/>
            <person name="Gellesch M."/>
            <person name="Goldberg J."/>
            <person name="Griggs A."/>
            <person name="Gujja S."/>
            <person name="Heilman E.R."/>
            <person name="Heiman D."/>
            <person name="Howarth C."/>
            <person name="Larson L."/>
            <person name="Lui A."/>
            <person name="MacDonald P.J."/>
            <person name="Mehta T."/>
            <person name="Montmayeur A."/>
            <person name="Murphy C."/>
            <person name="Neiman D."/>
            <person name="Pearson M."/>
            <person name="Priest M."/>
            <person name="Roberts A."/>
            <person name="Saif S."/>
            <person name="Shea T."/>
            <person name="Shenoy N."/>
            <person name="Sisk P."/>
            <person name="Stolte C."/>
            <person name="Sykes S."/>
            <person name="White J."/>
            <person name="Yandava C."/>
            <person name="Wortman J."/>
            <person name="Nusbaum C."/>
            <person name="Birren B."/>
        </authorList>
    </citation>
    <scope>NUCLEOTIDE SEQUENCE [LARGE SCALE GENOMIC DNA]</scope>
    <source>
        <strain evidence="4 5">WAL-19142</strain>
    </source>
</reference>
<evidence type="ECO:0008006" key="6">
    <source>
        <dbReference type="Google" id="ProtNLM"/>
    </source>
</evidence>
<organism evidence="4 5">
    <name type="scientific">[Clostridium] citroniae WAL-19142</name>
    <dbReference type="NCBI Taxonomy" id="742734"/>
    <lineage>
        <taxon>Bacteria</taxon>
        <taxon>Bacillati</taxon>
        <taxon>Bacillota</taxon>
        <taxon>Clostridia</taxon>
        <taxon>Lachnospirales</taxon>
        <taxon>Lachnospiraceae</taxon>
        <taxon>Enterocloster</taxon>
    </lineage>
</organism>
<dbReference type="InterPro" id="IPR018337">
    <property type="entry name" value="Cell_wall/Cho-bd_repeat"/>
</dbReference>
<gene>
    <name evidence="4" type="ORF">HMPREF9470_04992</name>
</gene>
<keyword evidence="1" id="KW-0677">Repeat</keyword>
<evidence type="ECO:0000256" key="1">
    <source>
        <dbReference type="ARBA" id="ARBA00022737"/>
    </source>
</evidence>
<feature type="signal peptide" evidence="3">
    <location>
        <begin position="1"/>
        <end position="26"/>
    </location>
</feature>
<evidence type="ECO:0000313" key="5">
    <source>
        <dbReference type="Proteomes" id="UP000037392"/>
    </source>
</evidence>
<dbReference type="PATRIC" id="fig|742734.4.peg.5342"/>
<feature type="chain" id="PRO_5005315472" description="Fibronectin type-III domain-containing protein" evidence="3">
    <location>
        <begin position="27"/>
        <end position="330"/>
    </location>
</feature>
<protein>
    <recommendedName>
        <fullName evidence="6">Fibronectin type-III domain-containing protein</fullName>
    </recommendedName>
</protein>
<feature type="repeat" description="Cell wall-binding" evidence="2">
    <location>
        <begin position="271"/>
        <end position="290"/>
    </location>
</feature>
<feature type="repeat" description="Cell wall-binding" evidence="2">
    <location>
        <begin position="291"/>
        <end position="310"/>
    </location>
</feature>
<proteinExistence type="predicted"/>
<dbReference type="AlphaFoldDB" id="A0A0J9BME7"/>
<comment type="caution">
    <text evidence="4">The sequence shown here is derived from an EMBL/GenBank/DDBJ whole genome shotgun (WGS) entry which is preliminary data.</text>
</comment>
<evidence type="ECO:0000313" key="4">
    <source>
        <dbReference type="EMBL" id="KMW14053.1"/>
    </source>
</evidence>
<dbReference type="SUPFAM" id="SSF69360">
    <property type="entry name" value="Cell wall binding repeat"/>
    <property type="match status" value="1"/>
</dbReference>
<evidence type="ECO:0000256" key="3">
    <source>
        <dbReference type="SAM" id="SignalP"/>
    </source>
</evidence>
<dbReference type="GeneID" id="93164828"/>
<sequence length="330" mass="37135">MKRVKQLTMIWIAGGLLTLMCSTAMAASRTEINSVSLEVESEIEAGDSSSNVDVYSDSGRYSVSDVEVTNEPKDEWDDNDKPKLKVTVDAEDDYYFPSGFSKSDVDLSGADGRVTSVTRKSSTLFVYITLDSLEGSSDRDLDVYELEWDESSGIANWEDDGDARKYEVRLYRNDNSVTSVITTSDTSYDFSKYITRSGDYMFKVRGVYSSSDKGSWEESDTWYVSSEDADEINAGHSGYGSYDSEGNNYSGAWLRDNVGWWYCNADKSYTVNNWQLIDGQWYFFNAAGYMVTGWIPWNGVWYYCGDDGAMYHNTTTPDGYYVGSDGGWVQ</sequence>
<dbReference type="PROSITE" id="PS51170">
    <property type="entry name" value="CW"/>
    <property type="match status" value="2"/>
</dbReference>
<dbReference type="Proteomes" id="UP000037392">
    <property type="component" value="Unassembled WGS sequence"/>
</dbReference>
<dbReference type="EMBL" id="ADLK01000042">
    <property type="protein sequence ID" value="KMW14053.1"/>
    <property type="molecule type" value="Genomic_DNA"/>
</dbReference>
<dbReference type="Gene3D" id="2.10.270.10">
    <property type="entry name" value="Cholin Binding"/>
    <property type="match status" value="1"/>
</dbReference>
<keyword evidence="3" id="KW-0732">Signal</keyword>
<name>A0A0J9BME7_9FIRM</name>
<accession>A0A0J9BME7</accession>
<dbReference type="RefSeq" id="WP_007869089.1">
    <property type="nucleotide sequence ID" value="NZ_KQ235884.1"/>
</dbReference>
<dbReference type="OrthoDB" id="9783944at2"/>
<dbReference type="Pfam" id="PF19127">
    <property type="entry name" value="Choline_bind_3"/>
    <property type="match status" value="1"/>
</dbReference>